<accession>A0A1G2CZ67</accession>
<evidence type="ECO:0000313" key="1">
    <source>
        <dbReference type="EMBL" id="OGZ06675.1"/>
    </source>
</evidence>
<comment type="caution">
    <text evidence="1">The sequence shown here is derived from an EMBL/GenBank/DDBJ whole genome shotgun (WGS) entry which is preliminary data.</text>
</comment>
<dbReference type="AlphaFoldDB" id="A0A1G2CZ67"/>
<proteinExistence type="predicted"/>
<gene>
    <name evidence="1" type="ORF">A3D65_02010</name>
</gene>
<sequence length="237" mass="26511">MGNHVTDRPATLKQRWAIVSDVLVPALLDAPITYVGADAILKTKNKSKKVAGNVLGSIGITLAAKHPAGELLEQYFHKVFGHTIDLAGIDFPEKKGFGTWMAVPPELDEDKIMECLTKHFKVSSYAWKTPVALNIDRAKEQRRPSSLYVFAHRGGDEPDDVHRNKSYDRAMAEGFPFANPKEYLLMTGFHRYVEGYFMDKKGWTRTSSLFSDGNMVYGHGDDDGAKLHLSQGCPRQR</sequence>
<reference evidence="1 2" key="1">
    <citation type="journal article" date="2016" name="Nat. Commun.">
        <title>Thousands of microbial genomes shed light on interconnected biogeochemical processes in an aquifer system.</title>
        <authorList>
            <person name="Anantharaman K."/>
            <person name="Brown C.T."/>
            <person name="Hug L.A."/>
            <person name="Sharon I."/>
            <person name="Castelle C.J."/>
            <person name="Probst A.J."/>
            <person name="Thomas B.C."/>
            <person name="Singh A."/>
            <person name="Wilkins M.J."/>
            <person name="Karaoz U."/>
            <person name="Brodie E.L."/>
            <person name="Williams K.H."/>
            <person name="Hubbard S.S."/>
            <person name="Banfield J.F."/>
        </authorList>
    </citation>
    <scope>NUCLEOTIDE SEQUENCE [LARGE SCALE GENOMIC DNA]</scope>
</reference>
<organism evidence="1 2">
    <name type="scientific">Candidatus Lloydbacteria bacterium RIFCSPHIGHO2_02_FULL_50_13</name>
    <dbReference type="NCBI Taxonomy" id="1798661"/>
    <lineage>
        <taxon>Bacteria</taxon>
        <taxon>Candidatus Lloydiibacteriota</taxon>
    </lineage>
</organism>
<dbReference type="EMBL" id="MHLL01000078">
    <property type="protein sequence ID" value="OGZ06675.1"/>
    <property type="molecule type" value="Genomic_DNA"/>
</dbReference>
<protein>
    <submittedName>
        <fullName evidence="1">Uncharacterized protein</fullName>
    </submittedName>
</protein>
<evidence type="ECO:0000313" key="2">
    <source>
        <dbReference type="Proteomes" id="UP000177996"/>
    </source>
</evidence>
<dbReference type="Proteomes" id="UP000177996">
    <property type="component" value="Unassembled WGS sequence"/>
</dbReference>
<name>A0A1G2CZ67_9BACT</name>